<sequence>MRQVLARLSDSALVVFVLGGLLSLPFYKADGLRERFVGAHAVAPGSTTAVLLVSLAIAVFSLLRRNHVWANPAQLTWDDHGDRAKSLRRRLWLALLSRFAVVGYVFVAAGLILGWPSDLPLVGALIAASALFGFRWANRPQSWPELGGPFLLALAGVLFAGPIVLWGVVAVLTLAAFPSGRAVRRDVLVRGWNARILRSVSAAFGDALALLPPARAVRVRPSNPLRFALAGALARRSALPFAVLVLLATPVLRHAFPVVGSVWWVGLGAYFSTVPFAGGLAEVIRTPGLRRWVPTSTRVLKFAALAVLTVTAAVWAATAVLLGLSFVPLAVPLVAWAVVRTVTRPDIDYTAGVSTDVGGVYLPVGLVFQVLRGPDLLLFGLLVLSYFHSS</sequence>
<evidence type="ECO:0000313" key="2">
    <source>
        <dbReference type="EMBL" id="GLW92269.1"/>
    </source>
</evidence>
<feature type="transmembrane region" description="Helical" evidence="1">
    <location>
        <begin position="41"/>
        <end position="63"/>
    </location>
</feature>
<organism evidence="2 3">
    <name type="scientific">Actinokineospora globicatena</name>
    <dbReference type="NCBI Taxonomy" id="103729"/>
    <lineage>
        <taxon>Bacteria</taxon>
        <taxon>Bacillati</taxon>
        <taxon>Actinomycetota</taxon>
        <taxon>Actinomycetes</taxon>
        <taxon>Pseudonocardiales</taxon>
        <taxon>Pseudonocardiaceae</taxon>
        <taxon>Actinokineospora</taxon>
    </lineage>
</organism>
<keyword evidence="1" id="KW-0812">Transmembrane</keyword>
<gene>
    <name evidence="2" type="ORF">Aglo03_30850</name>
</gene>
<feature type="transmembrane region" description="Helical" evidence="1">
    <location>
        <begin position="91"/>
        <end position="113"/>
    </location>
</feature>
<dbReference type="EMBL" id="BSSD01000004">
    <property type="protein sequence ID" value="GLW92269.1"/>
    <property type="molecule type" value="Genomic_DNA"/>
</dbReference>
<protein>
    <submittedName>
        <fullName evidence="2">Uncharacterized protein</fullName>
    </submittedName>
</protein>
<comment type="caution">
    <text evidence="2">The sequence shown here is derived from an EMBL/GenBank/DDBJ whole genome shotgun (WGS) entry which is preliminary data.</text>
</comment>
<keyword evidence="1" id="KW-0472">Membrane</keyword>
<feature type="transmembrane region" description="Helical" evidence="1">
    <location>
        <begin position="262"/>
        <end position="281"/>
    </location>
</feature>
<feature type="transmembrane region" description="Helical" evidence="1">
    <location>
        <begin position="302"/>
        <end position="327"/>
    </location>
</feature>
<keyword evidence="1" id="KW-1133">Transmembrane helix</keyword>
<dbReference type="AlphaFoldDB" id="A0A9W6V9S7"/>
<dbReference type="Proteomes" id="UP001165042">
    <property type="component" value="Unassembled WGS sequence"/>
</dbReference>
<name>A0A9W6V9S7_9PSEU</name>
<feature type="transmembrane region" description="Helical" evidence="1">
    <location>
        <begin position="12"/>
        <end position="29"/>
    </location>
</feature>
<feature type="transmembrane region" description="Helical" evidence="1">
    <location>
        <begin position="366"/>
        <end position="387"/>
    </location>
</feature>
<evidence type="ECO:0000256" key="1">
    <source>
        <dbReference type="SAM" id="Phobius"/>
    </source>
</evidence>
<evidence type="ECO:0000313" key="3">
    <source>
        <dbReference type="Proteomes" id="UP001165042"/>
    </source>
</evidence>
<dbReference type="RefSeq" id="WP_285610888.1">
    <property type="nucleotide sequence ID" value="NZ_BSSD01000004.1"/>
</dbReference>
<keyword evidence="3" id="KW-1185">Reference proteome</keyword>
<reference evidence="2" key="1">
    <citation type="submission" date="2023-02" db="EMBL/GenBank/DDBJ databases">
        <title>Actinokineospora globicatena NBRC 15670.</title>
        <authorList>
            <person name="Ichikawa N."/>
            <person name="Sato H."/>
            <person name="Tonouchi N."/>
        </authorList>
    </citation>
    <scope>NUCLEOTIDE SEQUENCE</scope>
    <source>
        <strain evidence="2">NBRC 15670</strain>
    </source>
</reference>
<accession>A0A9W6V9S7</accession>
<proteinExistence type="predicted"/>
<feature type="transmembrane region" description="Helical" evidence="1">
    <location>
        <begin position="150"/>
        <end position="176"/>
    </location>
</feature>